<dbReference type="GeneID" id="114078363"/>
<accession>A0ABM1VGJ1</accession>
<feature type="signal peptide" evidence="1">
    <location>
        <begin position="1"/>
        <end position="27"/>
    </location>
</feature>
<organism evidence="2 3">
    <name type="scientific">Solanum pennellii</name>
    <name type="common">Tomato</name>
    <name type="synonym">Lycopersicon pennellii</name>
    <dbReference type="NCBI Taxonomy" id="28526"/>
    <lineage>
        <taxon>Eukaryota</taxon>
        <taxon>Viridiplantae</taxon>
        <taxon>Streptophyta</taxon>
        <taxon>Embryophyta</taxon>
        <taxon>Tracheophyta</taxon>
        <taxon>Spermatophyta</taxon>
        <taxon>Magnoliopsida</taxon>
        <taxon>eudicotyledons</taxon>
        <taxon>Gunneridae</taxon>
        <taxon>Pentapetalae</taxon>
        <taxon>asterids</taxon>
        <taxon>lamiids</taxon>
        <taxon>Solanales</taxon>
        <taxon>Solanaceae</taxon>
        <taxon>Solanoideae</taxon>
        <taxon>Solaneae</taxon>
        <taxon>Solanum</taxon>
        <taxon>Solanum subgen. Lycopersicon</taxon>
    </lineage>
</organism>
<feature type="chain" id="PRO_5047316593" evidence="1">
    <location>
        <begin position="28"/>
        <end position="114"/>
    </location>
</feature>
<protein>
    <submittedName>
        <fullName evidence="3">Uncharacterized protein LOC114078363</fullName>
    </submittedName>
</protein>
<gene>
    <name evidence="3" type="primary">LOC114078363</name>
</gene>
<evidence type="ECO:0000256" key="1">
    <source>
        <dbReference type="SAM" id="SignalP"/>
    </source>
</evidence>
<dbReference type="RefSeq" id="XP_027774859.1">
    <property type="nucleotide sequence ID" value="XM_027919058.1"/>
</dbReference>
<keyword evidence="2" id="KW-1185">Reference proteome</keyword>
<proteinExistence type="predicted"/>
<dbReference type="Proteomes" id="UP000694930">
    <property type="component" value="Chromosome 8"/>
</dbReference>
<reference evidence="2" key="1">
    <citation type="journal article" date="2014" name="Nat. Genet.">
        <title>The genome of the stress-tolerant wild tomato species Solanum pennellii.</title>
        <authorList>
            <person name="Bolger A."/>
            <person name="Scossa F."/>
            <person name="Bolger M.E."/>
            <person name="Lanz C."/>
            <person name="Maumus F."/>
            <person name="Tohge T."/>
            <person name="Quesneville H."/>
            <person name="Alseekh S."/>
            <person name="Sorensen I."/>
            <person name="Lichtenstein G."/>
            <person name="Fich E.A."/>
            <person name="Conte M."/>
            <person name="Keller H."/>
            <person name="Schneeberger K."/>
            <person name="Schwacke R."/>
            <person name="Ofner I."/>
            <person name="Vrebalov J."/>
            <person name="Xu Y."/>
            <person name="Osorio S."/>
            <person name="Aflitos S.A."/>
            <person name="Schijlen E."/>
            <person name="Jimenez-Gomez J.M."/>
            <person name="Ryngajllo M."/>
            <person name="Kimura S."/>
            <person name="Kumar R."/>
            <person name="Koenig D."/>
            <person name="Headland L.R."/>
            <person name="Maloof J.N."/>
            <person name="Sinha N."/>
            <person name="van Ham R.C."/>
            <person name="Lankhorst R.K."/>
            <person name="Mao L."/>
            <person name="Vogel A."/>
            <person name="Arsova B."/>
            <person name="Panstruga R."/>
            <person name="Fei Z."/>
            <person name="Rose J.K."/>
            <person name="Zamir D."/>
            <person name="Carrari F."/>
            <person name="Giovannoni J.J."/>
            <person name="Weigel D."/>
            <person name="Usadel B."/>
            <person name="Fernie A.R."/>
        </authorList>
    </citation>
    <scope>NUCLEOTIDE SEQUENCE [LARGE SCALE GENOMIC DNA]</scope>
    <source>
        <strain evidence="2">cv. LA0716</strain>
    </source>
</reference>
<reference evidence="3" key="2">
    <citation type="submission" date="2025-08" db="UniProtKB">
        <authorList>
            <consortium name="RefSeq"/>
        </authorList>
    </citation>
    <scope>IDENTIFICATION</scope>
</reference>
<sequence>MVSSLLFVVEILVRNFLLIIEIKGGNTAGCCEQQQFPQRAKKIEKGGFGRELTCDLRLPTRVTIFTILARTFRYFSSLSEASWRFVSIWMIYKILKKQQLKVHQIWVNLQPIYS</sequence>
<evidence type="ECO:0000313" key="3">
    <source>
        <dbReference type="RefSeq" id="XP_027774859.1"/>
    </source>
</evidence>
<name>A0ABM1VGJ1_SOLPN</name>
<evidence type="ECO:0000313" key="2">
    <source>
        <dbReference type="Proteomes" id="UP000694930"/>
    </source>
</evidence>
<keyword evidence="1" id="KW-0732">Signal</keyword>